<evidence type="ECO:0000256" key="10">
    <source>
        <dbReference type="ARBA" id="ARBA00030988"/>
    </source>
</evidence>
<dbReference type="InterPro" id="IPR022637">
    <property type="entry name" value="DNA_polIII_beta_cen"/>
</dbReference>
<dbReference type="NCBIfam" id="TIGR00663">
    <property type="entry name" value="dnan"/>
    <property type="match status" value="1"/>
</dbReference>
<evidence type="ECO:0000256" key="4">
    <source>
        <dbReference type="ARBA" id="ARBA00022490"/>
    </source>
</evidence>
<evidence type="ECO:0000256" key="2">
    <source>
        <dbReference type="ARBA" id="ARBA00010752"/>
    </source>
</evidence>
<dbReference type="PANTHER" id="PTHR30478:SF0">
    <property type="entry name" value="BETA SLIDING CLAMP"/>
    <property type="match status" value="1"/>
</dbReference>
<keyword evidence="16" id="KW-1185">Reference proteome</keyword>
<reference evidence="15 16" key="1">
    <citation type="submission" date="2019-01" db="EMBL/GenBank/DDBJ databases">
        <authorList>
            <person name="Deng T."/>
        </authorList>
    </citation>
    <scope>NUCLEOTIDE SEQUENCE [LARGE SCALE GENOMIC DNA]</scope>
    <source>
        <strain evidence="15 16">F8825</strain>
    </source>
</reference>
<dbReference type="GO" id="GO:0005737">
    <property type="term" value="C:cytoplasm"/>
    <property type="evidence" value="ECO:0007669"/>
    <property type="project" value="UniProtKB-SubCell"/>
</dbReference>
<dbReference type="GO" id="GO:0006271">
    <property type="term" value="P:DNA strand elongation involved in DNA replication"/>
    <property type="evidence" value="ECO:0007669"/>
    <property type="project" value="TreeGrafter"/>
</dbReference>
<dbReference type="SMART" id="SM00480">
    <property type="entry name" value="POL3Bc"/>
    <property type="match status" value="1"/>
</dbReference>
<dbReference type="InterPro" id="IPR022634">
    <property type="entry name" value="DNA_polIII_beta_N"/>
</dbReference>
<evidence type="ECO:0000259" key="13">
    <source>
        <dbReference type="Pfam" id="PF00712"/>
    </source>
</evidence>
<evidence type="ECO:0000256" key="12">
    <source>
        <dbReference type="SAM" id="MobiDB-lite"/>
    </source>
</evidence>
<dbReference type="AlphaFoldDB" id="A0A4Q2T072"/>
<evidence type="ECO:0000256" key="7">
    <source>
        <dbReference type="ARBA" id="ARBA00022705"/>
    </source>
</evidence>
<organism evidence="15 16">
    <name type="scientific">Ciceribacter ferrooxidans</name>
    <dbReference type="NCBI Taxonomy" id="2509717"/>
    <lineage>
        <taxon>Bacteria</taxon>
        <taxon>Pseudomonadati</taxon>
        <taxon>Pseudomonadota</taxon>
        <taxon>Alphaproteobacteria</taxon>
        <taxon>Hyphomicrobiales</taxon>
        <taxon>Rhizobiaceae</taxon>
        <taxon>Ciceribacter</taxon>
    </lineage>
</organism>
<keyword evidence="6 15" id="KW-0548">Nucleotidyltransferase</keyword>
<dbReference type="SUPFAM" id="SSF55979">
    <property type="entry name" value="DNA clamp"/>
    <property type="match status" value="3"/>
</dbReference>
<protein>
    <recommendedName>
        <fullName evidence="3">Beta sliding clamp</fullName>
    </recommendedName>
    <alternativeName>
        <fullName evidence="11">Beta-clamp processivity factor</fullName>
    </alternativeName>
    <alternativeName>
        <fullName evidence="10">DNA polymerase III beta sliding clamp subunit</fullName>
    </alternativeName>
</protein>
<evidence type="ECO:0000256" key="5">
    <source>
        <dbReference type="ARBA" id="ARBA00022679"/>
    </source>
</evidence>
<evidence type="ECO:0000313" key="16">
    <source>
        <dbReference type="Proteomes" id="UP000291088"/>
    </source>
</evidence>
<dbReference type="InterPro" id="IPR001001">
    <property type="entry name" value="DNA_polIII_beta"/>
</dbReference>
<feature type="region of interest" description="Disordered" evidence="12">
    <location>
        <begin position="108"/>
        <end position="129"/>
    </location>
</feature>
<feature type="domain" description="DNA polymerase III beta sliding clamp N-terminal" evidence="13">
    <location>
        <begin position="131"/>
        <end position="244"/>
    </location>
</feature>
<accession>A0A4Q2T072</accession>
<comment type="subcellular location">
    <subcellularLocation>
        <location evidence="1">Cytoplasm</location>
    </subcellularLocation>
</comment>
<dbReference type="Gene3D" id="3.70.10.10">
    <property type="match status" value="1"/>
</dbReference>
<keyword evidence="7" id="KW-0235">DNA replication</keyword>
<evidence type="ECO:0000256" key="9">
    <source>
        <dbReference type="ARBA" id="ARBA00023125"/>
    </source>
</evidence>
<dbReference type="PANTHER" id="PTHR30478">
    <property type="entry name" value="DNA POLYMERASE III SUBUNIT BETA"/>
    <property type="match status" value="1"/>
</dbReference>
<dbReference type="GO" id="GO:0009360">
    <property type="term" value="C:DNA polymerase III complex"/>
    <property type="evidence" value="ECO:0007669"/>
    <property type="project" value="InterPro"/>
</dbReference>
<evidence type="ECO:0000256" key="8">
    <source>
        <dbReference type="ARBA" id="ARBA00022932"/>
    </source>
</evidence>
<feature type="compositionally biased region" description="Basic and acidic residues" evidence="12">
    <location>
        <begin position="77"/>
        <end position="86"/>
    </location>
</feature>
<keyword evidence="9" id="KW-0238">DNA-binding</keyword>
<keyword evidence="4" id="KW-0963">Cytoplasm</keyword>
<dbReference type="CDD" id="cd00140">
    <property type="entry name" value="beta_clamp"/>
    <property type="match status" value="1"/>
</dbReference>
<feature type="region of interest" description="Disordered" evidence="12">
    <location>
        <begin position="39"/>
        <end position="88"/>
    </location>
</feature>
<name>A0A4Q2T072_9HYPH</name>
<dbReference type="InterPro" id="IPR046938">
    <property type="entry name" value="DNA_clamp_sf"/>
</dbReference>
<evidence type="ECO:0000259" key="14">
    <source>
        <dbReference type="Pfam" id="PF02767"/>
    </source>
</evidence>
<evidence type="ECO:0000256" key="1">
    <source>
        <dbReference type="ARBA" id="ARBA00004496"/>
    </source>
</evidence>
<feature type="compositionally biased region" description="Basic residues" evidence="12">
    <location>
        <begin position="119"/>
        <end position="129"/>
    </location>
</feature>
<dbReference type="EMBL" id="SDVB01000253">
    <property type="protein sequence ID" value="RYC10058.1"/>
    <property type="molecule type" value="Genomic_DNA"/>
</dbReference>
<dbReference type="Gene3D" id="3.10.150.10">
    <property type="entry name" value="DNA Polymerase III, subunit A, domain 2"/>
    <property type="match status" value="1"/>
</dbReference>
<feature type="domain" description="DNA polymerase III beta sliding clamp central" evidence="14">
    <location>
        <begin position="255"/>
        <end position="359"/>
    </location>
</feature>
<dbReference type="GO" id="GO:0003677">
    <property type="term" value="F:DNA binding"/>
    <property type="evidence" value="ECO:0007669"/>
    <property type="project" value="UniProtKB-KW"/>
</dbReference>
<gene>
    <name evidence="15" type="primary">dnaN</name>
    <name evidence="15" type="ORF">EUU22_18455</name>
</gene>
<comment type="similarity">
    <text evidence="2">Belongs to the beta sliding clamp family.</text>
</comment>
<dbReference type="Proteomes" id="UP000291088">
    <property type="component" value="Unassembled WGS sequence"/>
</dbReference>
<evidence type="ECO:0000313" key="15">
    <source>
        <dbReference type="EMBL" id="RYC10058.1"/>
    </source>
</evidence>
<evidence type="ECO:0000256" key="11">
    <source>
        <dbReference type="ARBA" id="ARBA00033276"/>
    </source>
</evidence>
<evidence type="ECO:0000256" key="3">
    <source>
        <dbReference type="ARBA" id="ARBA00021035"/>
    </source>
</evidence>
<comment type="caution">
    <text evidence="15">The sequence shown here is derived from an EMBL/GenBank/DDBJ whole genome shotgun (WGS) entry which is preliminary data.</text>
</comment>
<dbReference type="OrthoDB" id="8421503at2"/>
<dbReference type="GO" id="GO:0008408">
    <property type="term" value="F:3'-5' exonuclease activity"/>
    <property type="evidence" value="ECO:0007669"/>
    <property type="project" value="InterPro"/>
</dbReference>
<sequence length="503" mass="54170">MPSGCGSRSASTSYRWKSCWRDTDERIAERARPGARRLRLAGLRPCTQGATPGRDARHPRHRRRDRRDGLRPFPRHGRADGEHGQGDRALPLARRAGGALLSAAGRASKINVFQQPPRGTRRQGRRSRSMKIETNAGMLKTALKALKPVVEKRFTIPVLNMVKCAGGSLTATDLDCEFSVSLPATAFEGEGLLPFREMLALTSVLSADEPLTITIDAAGGPAVVAGRDGRYRLPTAKVEDFPHISLPDKREHITVDGEALRQAIGYVLPFASGEETRYYLNGVCLFGHAVVATDGHRLALCEGVNAHDFKNLIIFTKAAKLLAGMPPVTSLGVSGSGLRIVAAAGGMRLVAKLINGTYPHVRRVIPKDAPAAEFDRVALTGALNRLTALSPRNAVMPVSVVSDGSAVALSAKNFDDVSGDERHAAAGAPISAVFNARYLRETLRMVRGDTVTMSQIEPFAPVVFRTGDEKRLLLLMPMRSHDDMIDRARGFLGAASDEKAAAA</sequence>
<dbReference type="Pfam" id="PF02767">
    <property type="entry name" value="DNA_pol3_beta_2"/>
    <property type="match status" value="1"/>
</dbReference>
<keyword evidence="8" id="KW-0239">DNA-directed DNA polymerase</keyword>
<dbReference type="GO" id="GO:0003887">
    <property type="term" value="F:DNA-directed DNA polymerase activity"/>
    <property type="evidence" value="ECO:0007669"/>
    <property type="project" value="UniProtKB-KW"/>
</dbReference>
<dbReference type="Pfam" id="PF00712">
    <property type="entry name" value="DNA_pol3_beta"/>
    <property type="match status" value="1"/>
</dbReference>
<evidence type="ECO:0000256" key="6">
    <source>
        <dbReference type="ARBA" id="ARBA00022695"/>
    </source>
</evidence>
<proteinExistence type="inferred from homology"/>
<keyword evidence="5 15" id="KW-0808">Transferase</keyword>